<dbReference type="InterPro" id="IPR043128">
    <property type="entry name" value="Rev_trsase/Diguanyl_cyclase"/>
</dbReference>
<comment type="catalytic activity">
    <reaction evidence="3">
        <text>2 GTP = 3',3'-c-di-GMP + 2 diphosphate</text>
        <dbReference type="Rhea" id="RHEA:24898"/>
        <dbReference type="ChEBI" id="CHEBI:33019"/>
        <dbReference type="ChEBI" id="CHEBI:37565"/>
        <dbReference type="ChEBI" id="CHEBI:58805"/>
        <dbReference type="EC" id="2.7.7.65"/>
    </reaction>
</comment>
<comment type="cofactor">
    <cofactor evidence="1">
        <name>Mg(2+)</name>
        <dbReference type="ChEBI" id="CHEBI:18420"/>
    </cofactor>
</comment>
<dbReference type="PROSITE" id="PS50887">
    <property type="entry name" value="GGDEF"/>
    <property type="match status" value="1"/>
</dbReference>
<evidence type="ECO:0000259" key="4">
    <source>
        <dbReference type="PROSITE" id="PS50887"/>
    </source>
</evidence>
<dbReference type="Gene3D" id="3.30.70.270">
    <property type="match status" value="1"/>
</dbReference>
<dbReference type="NCBIfam" id="TIGR00254">
    <property type="entry name" value="GGDEF"/>
    <property type="match status" value="1"/>
</dbReference>
<dbReference type="GO" id="GO:0043709">
    <property type="term" value="P:cell adhesion involved in single-species biofilm formation"/>
    <property type="evidence" value="ECO:0007669"/>
    <property type="project" value="TreeGrafter"/>
</dbReference>
<protein>
    <recommendedName>
        <fullName evidence="2">diguanylate cyclase</fullName>
        <ecNumber evidence="2">2.7.7.65</ecNumber>
    </recommendedName>
</protein>
<evidence type="ECO:0000256" key="1">
    <source>
        <dbReference type="ARBA" id="ARBA00001946"/>
    </source>
</evidence>
<dbReference type="CDD" id="cd01949">
    <property type="entry name" value="GGDEF"/>
    <property type="match status" value="1"/>
</dbReference>
<dbReference type="EC" id="2.7.7.65" evidence="2"/>
<evidence type="ECO:0000256" key="2">
    <source>
        <dbReference type="ARBA" id="ARBA00012528"/>
    </source>
</evidence>
<dbReference type="InterPro" id="IPR029787">
    <property type="entry name" value="Nucleotide_cyclase"/>
</dbReference>
<name>A0A9J6ZZW5_9GAMM</name>
<dbReference type="SUPFAM" id="SSF55073">
    <property type="entry name" value="Nucleotide cyclase"/>
    <property type="match status" value="1"/>
</dbReference>
<dbReference type="Pfam" id="PF00990">
    <property type="entry name" value="GGDEF"/>
    <property type="match status" value="1"/>
</dbReference>
<dbReference type="Proteomes" id="UP001056649">
    <property type="component" value="Chromosome"/>
</dbReference>
<dbReference type="GO" id="GO:0052621">
    <property type="term" value="F:diguanylate cyclase activity"/>
    <property type="evidence" value="ECO:0007669"/>
    <property type="project" value="UniProtKB-EC"/>
</dbReference>
<proteinExistence type="predicted"/>
<dbReference type="AlphaFoldDB" id="A0A9J6ZZW5"/>
<evidence type="ECO:0000313" key="6">
    <source>
        <dbReference type="Proteomes" id="UP001056649"/>
    </source>
</evidence>
<dbReference type="FunFam" id="3.30.70.270:FF:000001">
    <property type="entry name" value="Diguanylate cyclase domain protein"/>
    <property type="match status" value="1"/>
</dbReference>
<dbReference type="EMBL" id="CP090569">
    <property type="protein sequence ID" value="USF88309.1"/>
    <property type="molecule type" value="Genomic_DNA"/>
</dbReference>
<feature type="domain" description="GGDEF" evidence="4">
    <location>
        <begin position="182"/>
        <end position="312"/>
    </location>
</feature>
<accession>A0A9J6ZZW5</accession>
<keyword evidence="6" id="KW-1185">Reference proteome</keyword>
<reference evidence="5" key="1">
    <citation type="journal article" date="2022" name="Mol. Ecol. Resour.">
        <title>The complete and closed genome of the facultative generalist Candidatus Endoriftia persephone from deep-sea hydrothermal vents.</title>
        <authorList>
            <person name="de Oliveira A.L."/>
            <person name="Srivastava A."/>
            <person name="Espada-Hinojosa S."/>
            <person name="Bright M."/>
        </authorList>
    </citation>
    <scope>NUCLEOTIDE SEQUENCE</scope>
    <source>
        <strain evidence="5">Tica-EPR-9o50.N</strain>
    </source>
</reference>
<dbReference type="RefSeq" id="WP_006474280.1">
    <property type="nucleotide sequence ID" value="NZ_CP090569.1"/>
</dbReference>
<dbReference type="SMART" id="SM00267">
    <property type="entry name" value="GGDEF"/>
    <property type="match status" value="1"/>
</dbReference>
<dbReference type="InterPro" id="IPR000160">
    <property type="entry name" value="GGDEF_dom"/>
</dbReference>
<dbReference type="KEGG" id="eps:L0Y14_03455"/>
<dbReference type="GO" id="GO:1902201">
    <property type="term" value="P:negative regulation of bacterial-type flagellum-dependent cell motility"/>
    <property type="evidence" value="ECO:0007669"/>
    <property type="project" value="TreeGrafter"/>
</dbReference>
<sequence length="329" mass="36694">MDSEHFAIHAALALTRQSDGHALSSQVIQILQGLPYVTNATVYEVFTKQRIKGPDADLSGAVVRKFCNGLSRDALSIGSESGLTQCLLDNSPVEVKQQEAQGVRLVFPVKSGINPARLVAVEGESFSPRQRVDLLQIIELYTNQTQIIDAKERDKLTGLMNRETFENHLMKIAQMQTEVGSNCAWLAVLDIDHFKRINDTYGHLYGDEVLLQFAQLMERTFRYTDILFRFGGEEFIVLMTETTGEVGARAAAERFRETIASYNFPAVGQVTVSIGFTAVSSKLLPTDLIDQADRALYHAKENGRNRVVSYSEISQVDGDDHDITKQELF</sequence>
<dbReference type="InterPro" id="IPR050469">
    <property type="entry name" value="Diguanylate_Cyclase"/>
</dbReference>
<dbReference type="GO" id="GO:0005886">
    <property type="term" value="C:plasma membrane"/>
    <property type="evidence" value="ECO:0007669"/>
    <property type="project" value="TreeGrafter"/>
</dbReference>
<organism evidence="5 6">
    <name type="scientific">Candidatus Endoriftia persephonae</name>
    <dbReference type="NCBI Taxonomy" id="393765"/>
    <lineage>
        <taxon>Bacteria</taxon>
        <taxon>Pseudomonadati</taxon>
        <taxon>Pseudomonadota</taxon>
        <taxon>Gammaproteobacteria</taxon>
        <taxon>Chromatiales</taxon>
        <taxon>Sedimenticolaceae</taxon>
        <taxon>Candidatus Endoriftia</taxon>
    </lineage>
</organism>
<evidence type="ECO:0000313" key="5">
    <source>
        <dbReference type="EMBL" id="USF88309.1"/>
    </source>
</evidence>
<dbReference type="PANTHER" id="PTHR45138">
    <property type="entry name" value="REGULATORY COMPONENTS OF SENSORY TRANSDUCTION SYSTEM"/>
    <property type="match status" value="1"/>
</dbReference>
<evidence type="ECO:0000256" key="3">
    <source>
        <dbReference type="ARBA" id="ARBA00034247"/>
    </source>
</evidence>
<gene>
    <name evidence="5" type="ORF">L0Y14_03455</name>
</gene>
<dbReference type="PANTHER" id="PTHR45138:SF9">
    <property type="entry name" value="DIGUANYLATE CYCLASE DGCM-RELATED"/>
    <property type="match status" value="1"/>
</dbReference>